<dbReference type="EMBL" id="NWBU01000016">
    <property type="protein sequence ID" value="PTQ08256.1"/>
    <property type="molecule type" value="Genomic_DNA"/>
</dbReference>
<gene>
    <name evidence="1" type="ORF">CLG96_16325</name>
</gene>
<organism evidence="1 2">
    <name type="scientific">Sphingomonas oleivorans</name>
    <dbReference type="NCBI Taxonomy" id="1735121"/>
    <lineage>
        <taxon>Bacteria</taxon>
        <taxon>Pseudomonadati</taxon>
        <taxon>Pseudomonadota</taxon>
        <taxon>Alphaproteobacteria</taxon>
        <taxon>Sphingomonadales</taxon>
        <taxon>Sphingomonadaceae</taxon>
        <taxon>Sphingomonas</taxon>
    </lineage>
</organism>
<dbReference type="Proteomes" id="UP000244162">
    <property type="component" value="Unassembled WGS sequence"/>
</dbReference>
<proteinExistence type="predicted"/>
<accession>A0A2T5FUS3</accession>
<comment type="caution">
    <text evidence="1">The sequence shown here is derived from an EMBL/GenBank/DDBJ whole genome shotgun (WGS) entry which is preliminary data.</text>
</comment>
<keyword evidence="2" id="KW-1185">Reference proteome</keyword>
<evidence type="ECO:0000313" key="1">
    <source>
        <dbReference type="EMBL" id="PTQ08256.1"/>
    </source>
</evidence>
<sequence length="72" mass="7949">MSPVRSIHLSSIPYAFRHDGMRSSSGAGILSTDDGELEALDKPSQLTPEYPAWQMQLQRQGRRAQLAEAPIP</sequence>
<dbReference type="AlphaFoldDB" id="A0A2T5FUS3"/>
<protein>
    <submittedName>
        <fullName evidence="1">Uncharacterized protein</fullName>
    </submittedName>
</protein>
<name>A0A2T5FUS3_9SPHN</name>
<reference evidence="1 2" key="1">
    <citation type="submission" date="2017-09" db="EMBL/GenBank/DDBJ databases">
        <title>Sphingomonas panjinensis sp.nov., isolated from oil-contaminated soil.</title>
        <authorList>
            <person name="Wang L."/>
            <person name="Chen L."/>
        </authorList>
    </citation>
    <scope>NUCLEOTIDE SEQUENCE [LARGE SCALE GENOMIC DNA]</scope>
    <source>
        <strain evidence="1 2">FW-11</strain>
    </source>
</reference>
<evidence type="ECO:0000313" key="2">
    <source>
        <dbReference type="Proteomes" id="UP000244162"/>
    </source>
</evidence>